<reference evidence="2" key="1">
    <citation type="submission" date="2020-01" db="EMBL/GenBank/DDBJ databases">
        <authorList>
            <consortium name="DOE Joint Genome Institute"/>
            <person name="Haridas S."/>
            <person name="Albert R."/>
            <person name="Binder M."/>
            <person name="Bloem J."/>
            <person name="Labutti K."/>
            <person name="Salamov A."/>
            <person name="Andreopoulos B."/>
            <person name="Baker S.E."/>
            <person name="Barry K."/>
            <person name="Bills G."/>
            <person name="Bluhm B.H."/>
            <person name="Cannon C."/>
            <person name="Castanera R."/>
            <person name="Culley D.E."/>
            <person name="Daum C."/>
            <person name="Ezra D."/>
            <person name="Gonzalez J.B."/>
            <person name="Henrissat B."/>
            <person name="Kuo A."/>
            <person name="Liang C."/>
            <person name="Lipzen A."/>
            <person name="Lutzoni F."/>
            <person name="Magnuson J."/>
            <person name="Mondo S."/>
            <person name="Nolan M."/>
            <person name="Ohm R."/>
            <person name="Pangilinan J."/>
            <person name="Park H.-J."/>
            <person name="Ramirez L."/>
            <person name="Alfaro M."/>
            <person name="Sun H."/>
            <person name="Tritt A."/>
            <person name="Yoshinaga Y."/>
            <person name="Zwiers L.-H."/>
            <person name="Turgeon B.G."/>
            <person name="Goodwin S.B."/>
            <person name="Spatafora J.W."/>
            <person name="Crous P.W."/>
            <person name="Grigoriev I.V."/>
        </authorList>
    </citation>
    <scope>NUCLEOTIDE SEQUENCE</scope>
    <source>
        <strain evidence="2">P77</strain>
    </source>
</reference>
<organism evidence="2 3">
    <name type="scientific">Decorospora gaudefroyi</name>
    <dbReference type="NCBI Taxonomy" id="184978"/>
    <lineage>
        <taxon>Eukaryota</taxon>
        <taxon>Fungi</taxon>
        <taxon>Dikarya</taxon>
        <taxon>Ascomycota</taxon>
        <taxon>Pezizomycotina</taxon>
        <taxon>Dothideomycetes</taxon>
        <taxon>Pleosporomycetidae</taxon>
        <taxon>Pleosporales</taxon>
        <taxon>Pleosporineae</taxon>
        <taxon>Pleosporaceae</taxon>
        <taxon>Decorospora</taxon>
    </lineage>
</organism>
<dbReference type="InterPro" id="IPR002492">
    <property type="entry name" value="Transposase_Tc1-like"/>
</dbReference>
<dbReference type="InterPro" id="IPR009057">
    <property type="entry name" value="Homeodomain-like_sf"/>
</dbReference>
<protein>
    <recommendedName>
        <fullName evidence="1">Transposase Tc1-like domain-containing protein</fullName>
    </recommendedName>
</protein>
<dbReference type="AlphaFoldDB" id="A0A6A5K2G0"/>
<dbReference type="SUPFAM" id="SSF46689">
    <property type="entry name" value="Homeodomain-like"/>
    <property type="match status" value="1"/>
</dbReference>
<name>A0A6A5K2G0_9PLEO</name>
<evidence type="ECO:0000313" key="3">
    <source>
        <dbReference type="Proteomes" id="UP000800040"/>
    </source>
</evidence>
<dbReference type="Gene3D" id="1.10.10.60">
    <property type="entry name" value="Homeodomain-like"/>
    <property type="match status" value="1"/>
</dbReference>
<accession>A0A6A5K2G0</accession>
<dbReference type="OrthoDB" id="3942356at2759"/>
<gene>
    <name evidence="2" type="ORF">BDW02DRAFT_512417</name>
</gene>
<feature type="domain" description="Transposase Tc1-like" evidence="1">
    <location>
        <begin position="86"/>
        <end position="159"/>
    </location>
</feature>
<proteinExistence type="predicted"/>
<evidence type="ECO:0000259" key="1">
    <source>
        <dbReference type="Pfam" id="PF01498"/>
    </source>
</evidence>
<dbReference type="GO" id="GO:0015074">
    <property type="term" value="P:DNA integration"/>
    <property type="evidence" value="ECO:0007669"/>
    <property type="project" value="InterPro"/>
</dbReference>
<keyword evidence="3" id="KW-1185">Reference proteome</keyword>
<sequence length="194" mass="22458">MPPRRDFGIEINANSSRGPNLSSIQRGEIIAKAKAGVSTRELVEEFGRSPNCIRTTIRISRTRATTQEAPRSGRPRILTRHQEKIIFRKVRSKPKIQYKDLAAVAQLVLPDSTLQKKPSTSTLYRSLKRQGLTNYRCKERPKLNRARALARLKFCREYRKFPWSRRPLKFSDECSVQKGAGHAKEWCFRYPSEK</sequence>
<dbReference type="Proteomes" id="UP000800040">
    <property type="component" value="Unassembled WGS sequence"/>
</dbReference>
<dbReference type="GO" id="GO:0006313">
    <property type="term" value="P:DNA transposition"/>
    <property type="evidence" value="ECO:0007669"/>
    <property type="project" value="InterPro"/>
</dbReference>
<dbReference type="GO" id="GO:0003677">
    <property type="term" value="F:DNA binding"/>
    <property type="evidence" value="ECO:0007669"/>
    <property type="project" value="InterPro"/>
</dbReference>
<dbReference type="EMBL" id="ML975556">
    <property type="protein sequence ID" value="KAF1828392.1"/>
    <property type="molecule type" value="Genomic_DNA"/>
</dbReference>
<evidence type="ECO:0000313" key="2">
    <source>
        <dbReference type="EMBL" id="KAF1828392.1"/>
    </source>
</evidence>
<dbReference type="Pfam" id="PF01498">
    <property type="entry name" value="HTH_Tnp_Tc3_2"/>
    <property type="match status" value="1"/>
</dbReference>